<evidence type="ECO:0000313" key="1">
    <source>
        <dbReference type="EMBL" id="KAI9509346.1"/>
    </source>
</evidence>
<comment type="caution">
    <text evidence="1">The sequence shown here is derived from an EMBL/GenBank/DDBJ whole genome shotgun (WGS) entry which is preliminary data.</text>
</comment>
<evidence type="ECO:0000313" key="2">
    <source>
        <dbReference type="Proteomes" id="UP001207468"/>
    </source>
</evidence>
<keyword evidence="2" id="KW-1185">Reference proteome</keyword>
<reference evidence="1" key="1">
    <citation type="submission" date="2021-03" db="EMBL/GenBank/DDBJ databases">
        <title>Evolutionary priming and transition to the ectomycorrhizal habit in an iconic lineage of mushroom-forming fungi: is preadaptation a requirement?</title>
        <authorList>
            <consortium name="DOE Joint Genome Institute"/>
            <person name="Looney B.P."/>
            <person name="Miyauchi S."/>
            <person name="Morin E."/>
            <person name="Drula E."/>
            <person name="Courty P.E."/>
            <person name="Chicoki N."/>
            <person name="Fauchery L."/>
            <person name="Kohler A."/>
            <person name="Kuo A."/>
            <person name="LaButti K."/>
            <person name="Pangilinan J."/>
            <person name="Lipzen A."/>
            <person name="Riley R."/>
            <person name="Andreopoulos W."/>
            <person name="He G."/>
            <person name="Johnson J."/>
            <person name="Barry K.W."/>
            <person name="Grigoriev I.V."/>
            <person name="Nagy L."/>
            <person name="Hibbett D."/>
            <person name="Henrissat B."/>
            <person name="Matheny P.B."/>
            <person name="Labbe J."/>
            <person name="Martin A.F."/>
        </authorList>
    </citation>
    <scope>NUCLEOTIDE SEQUENCE</scope>
    <source>
        <strain evidence="1">BPL698</strain>
    </source>
</reference>
<protein>
    <submittedName>
        <fullName evidence="1">Guanine deaminase</fullName>
    </submittedName>
</protein>
<proteinExistence type="predicted"/>
<dbReference type="Proteomes" id="UP001207468">
    <property type="component" value="Unassembled WGS sequence"/>
</dbReference>
<organism evidence="1 2">
    <name type="scientific">Russula earlei</name>
    <dbReference type="NCBI Taxonomy" id="71964"/>
    <lineage>
        <taxon>Eukaryota</taxon>
        <taxon>Fungi</taxon>
        <taxon>Dikarya</taxon>
        <taxon>Basidiomycota</taxon>
        <taxon>Agaricomycotina</taxon>
        <taxon>Agaricomycetes</taxon>
        <taxon>Russulales</taxon>
        <taxon>Russulaceae</taxon>
        <taxon>Russula</taxon>
    </lineage>
</organism>
<gene>
    <name evidence="1" type="ORF">F5148DRAFT_1188085</name>
</gene>
<name>A0ACC0UCV7_9AGAM</name>
<accession>A0ACC0UCV7</accession>
<sequence>MSQSETGTIFYGPIVNPKSLSSFQTLPRCLVAVGPSGEIDWIEEDVPKRALQDILAQHRSLDVPLLTLKHGEFLLPGFVDTHTHAPQVPNIGSGQQYELLDWLHEVTFPMEARFGDVDFARRAYSLIVKRIIDSGTTTCCYYGTLHLEATTILAEIVNGYGQRAFVGKCNMDRNSPEHYVEPSVSESIDATLCLISRIRSLPQPRLVEPVLTPRFAISCTSDLMYQLGDIARADPSLRIQTHMSENLGEVRKTLDLFPTASSYADVYDKHGLLGQRTILAHAIHLEQDEVVLVKERGAGVSHCPASNFNLRSGVCPVGKLLDHGIKVGLGSDVSGGFSPSILTAIQQASIASKVLAMQAPIASSGPTRYAGHHLPLATLLHLATLGGAQVCGLENRIGSFAPGKAFDALLVSVRGDAANPGLWGVDLVKELHAEPADKEQLDTWLERFLFTGDDRNIKRVYVQGRWIGGAEHDPCGPGRSSLVTDVVQSMLYDM</sequence>
<dbReference type="EMBL" id="JAGFNK010000066">
    <property type="protein sequence ID" value="KAI9509346.1"/>
    <property type="molecule type" value="Genomic_DNA"/>
</dbReference>